<gene>
    <name evidence="2" type="ORF">I553_5980</name>
</gene>
<dbReference type="PANTHER" id="PTHR33498:SF1">
    <property type="entry name" value="TRANSPOSASE FOR INSERTION SEQUENCE ELEMENT IS1557"/>
    <property type="match status" value="1"/>
</dbReference>
<dbReference type="EMBL" id="JAOB01000042">
    <property type="protein sequence ID" value="EUA42120.1"/>
    <property type="molecule type" value="Genomic_DNA"/>
</dbReference>
<sequence length="218" mass="24628">MICLDPFHVVVWAMKALDKVRVRTTAATGTRDRHAMWAVRKNPADLSGEQRTSLAAIQATNKTLYRAYLLKEQLRELFRVKGADGRQLLAGWLSWAKHSRIPEFVKVAATIDRYRHLLLNTLDHGLSNARSEATNTHLRALTKRAYGFHSPEALIGMAMLTRGGLCPHYLVEQHENPPTETSGDPVSASICDGRRQENRAHLPQVTPRLPYGQFWPIM</sequence>
<name>X8BGC5_MYCXE</name>
<evidence type="ECO:0000259" key="1">
    <source>
        <dbReference type="Pfam" id="PF01610"/>
    </source>
</evidence>
<evidence type="ECO:0000313" key="2">
    <source>
        <dbReference type="EMBL" id="EUA42120.1"/>
    </source>
</evidence>
<reference evidence="2" key="1">
    <citation type="submission" date="2014-01" db="EMBL/GenBank/DDBJ databases">
        <authorList>
            <person name="Brown-Elliot B."/>
            <person name="Wallace R."/>
            <person name="Lenaerts A."/>
            <person name="Ordway D."/>
            <person name="DeGroote M.A."/>
            <person name="Parker T."/>
            <person name="Sizemore C."/>
            <person name="Tallon L.J."/>
            <person name="Sadzewicz L.K."/>
            <person name="Sengamalay N."/>
            <person name="Fraser C.M."/>
            <person name="Hine E."/>
            <person name="Shefchek K.A."/>
            <person name="Das S.P."/>
            <person name="Tettelin H."/>
        </authorList>
    </citation>
    <scope>NUCLEOTIDE SEQUENCE [LARGE SCALE GENOMIC DNA]</scope>
    <source>
        <strain evidence="2">4042</strain>
    </source>
</reference>
<feature type="domain" description="Transposase IS204/IS1001/IS1096/IS1165 DDE" evidence="1">
    <location>
        <begin position="2"/>
        <end position="155"/>
    </location>
</feature>
<dbReference type="PATRIC" id="fig|1299334.3.peg.4145"/>
<protein>
    <submittedName>
        <fullName evidence="2">Transposase family protein</fullName>
    </submittedName>
</protein>
<organism evidence="2">
    <name type="scientific">Mycobacterium xenopi 4042</name>
    <dbReference type="NCBI Taxonomy" id="1299334"/>
    <lineage>
        <taxon>Bacteria</taxon>
        <taxon>Bacillati</taxon>
        <taxon>Actinomycetota</taxon>
        <taxon>Actinomycetes</taxon>
        <taxon>Mycobacteriales</taxon>
        <taxon>Mycobacteriaceae</taxon>
        <taxon>Mycobacterium</taxon>
    </lineage>
</organism>
<dbReference type="InterPro" id="IPR047951">
    <property type="entry name" value="Transpos_ISL3"/>
</dbReference>
<dbReference type="AlphaFoldDB" id="X8BGC5"/>
<dbReference type="InterPro" id="IPR002560">
    <property type="entry name" value="Transposase_DDE"/>
</dbReference>
<dbReference type="Pfam" id="PF01610">
    <property type="entry name" value="DDE_Tnp_ISL3"/>
    <property type="match status" value="1"/>
</dbReference>
<accession>X8BGC5</accession>
<comment type="caution">
    <text evidence="2">The sequence shown here is derived from an EMBL/GenBank/DDBJ whole genome shotgun (WGS) entry which is preliminary data.</text>
</comment>
<proteinExistence type="predicted"/>
<dbReference type="PANTHER" id="PTHR33498">
    <property type="entry name" value="TRANSPOSASE FOR INSERTION SEQUENCE ELEMENT IS1557"/>
    <property type="match status" value="1"/>
</dbReference>